<feature type="signal peptide" evidence="8">
    <location>
        <begin position="1"/>
        <end position="38"/>
    </location>
</feature>
<organism evidence="10 11">
    <name type="scientific">Sunxiuqinia elliptica</name>
    <dbReference type="NCBI Taxonomy" id="655355"/>
    <lineage>
        <taxon>Bacteria</taxon>
        <taxon>Pseudomonadati</taxon>
        <taxon>Bacteroidota</taxon>
        <taxon>Bacteroidia</taxon>
        <taxon>Marinilabiliales</taxon>
        <taxon>Prolixibacteraceae</taxon>
        <taxon>Sunxiuqinia</taxon>
    </lineage>
</organism>
<comment type="subcellular location">
    <subcellularLocation>
        <location evidence="1 7">Cell outer membrane</location>
        <topology evidence="1 7">Multi-pass membrane protein</topology>
    </subcellularLocation>
</comment>
<comment type="similarity">
    <text evidence="7">Belongs to the TonB-dependent receptor family.</text>
</comment>
<protein>
    <submittedName>
        <fullName evidence="10">Iron complex outermembrane recepter protein</fullName>
    </submittedName>
</protein>
<dbReference type="Proteomes" id="UP000198964">
    <property type="component" value="Unassembled WGS sequence"/>
</dbReference>
<evidence type="ECO:0000256" key="4">
    <source>
        <dbReference type="ARBA" id="ARBA00022692"/>
    </source>
</evidence>
<evidence type="ECO:0000256" key="3">
    <source>
        <dbReference type="ARBA" id="ARBA00022452"/>
    </source>
</evidence>
<dbReference type="Pfam" id="PF07715">
    <property type="entry name" value="Plug"/>
    <property type="match status" value="1"/>
</dbReference>
<evidence type="ECO:0000313" key="10">
    <source>
        <dbReference type="EMBL" id="SFF86251.1"/>
    </source>
</evidence>
<keyword evidence="4 7" id="KW-0812">Transmembrane</keyword>
<dbReference type="SUPFAM" id="SSF56935">
    <property type="entry name" value="Porins"/>
    <property type="match status" value="1"/>
</dbReference>
<dbReference type="Gene3D" id="2.40.170.20">
    <property type="entry name" value="TonB-dependent receptor, beta-barrel domain"/>
    <property type="match status" value="1"/>
</dbReference>
<dbReference type="STRING" id="655355.SAMN05216283_11850"/>
<keyword evidence="11" id="KW-1185">Reference proteome</keyword>
<dbReference type="NCBIfam" id="TIGR04056">
    <property type="entry name" value="OMP_RagA_SusC"/>
    <property type="match status" value="1"/>
</dbReference>
<evidence type="ECO:0000259" key="9">
    <source>
        <dbReference type="Pfam" id="PF07715"/>
    </source>
</evidence>
<keyword evidence="6 7" id="KW-0998">Cell outer membrane</keyword>
<dbReference type="Pfam" id="PF13715">
    <property type="entry name" value="CarbopepD_reg_2"/>
    <property type="match status" value="1"/>
</dbReference>
<dbReference type="EMBL" id="FONW01000018">
    <property type="protein sequence ID" value="SFF86251.1"/>
    <property type="molecule type" value="Genomic_DNA"/>
</dbReference>
<keyword evidence="2 7" id="KW-0813">Transport</keyword>
<keyword evidence="8" id="KW-0732">Signal</keyword>
<feature type="domain" description="TonB-dependent receptor plug" evidence="9">
    <location>
        <begin position="134"/>
        <end position="258"/>
    </location>
</feature>
<evidence type="ECO:0000313" key="11">
    <source>
        <dbReference type="Proteomes" id="UP000198964"/>
    </source>
</evidence>
<keyword evidence="5 7" id="KW-0472">Membrane</keyword>
<gene>
    <name evidence="10" type="ORF">SAMN05216283_11850</name>
</gene>
<dbReference type="InterPro" id="IPR023996">
    <property type="entry name" value="TonB-dep_OMP_SusC/RagA"/>
</dbReference>
<dbReference type="InterPro" id="IPR023997">
    <property type="entry name" value="TonB-dep_OMP_SusC/RagA_CS"/>
</dbReference>
<dbReference type="GO" id="GO:0009279">
    <property type="term" value="C:cell outer membrane"/>
    <property type="evidence" value="ECO:0007669"/>
    <property type="project" value="UniProtKB-SubCell"/>
</dbReference>
<dbReference type="InterPro" id="IPR012910">
    <property type="entry name" value="Plug_dom"/>
</dbReference>
<evidence type="ECO:0000256" key="2">
    <source>
        <dbReference type="ARBA" id="ARBA00022448"/>
    </source>
</evidence>
<feature type="chain" id="PRO_5011693040" evidence="8">
    <location>
        <begin position="39"/>
        <end position="1118"/>
    </location>
</feature>
<accession>A0A1I2MAM5</accession>
<sequence length="1118" mass="121542">MCSSTAQINLNLYFMRKIILTFMSTVCLALLLIGQTHAQMSVSGTVRDVDGGEIPGVTVLEKGTTNGTVTDMEGRYTLQVSMDAVLAFSFVGMTTKEIRVDGRESIDVQMDAEEIGIDEVVVTALGIKKEAKALGYAVSKVSSERILASGTPTNALQSLYGSAAGVQVAATATGPTGGMKINIRNAVSFDANSSTRPLIVVDGVPIHDENTGIGYNNRSGRDNGTGINDINPDDIASFEILKGAKASVLYGSEGANGVVLITTKSGARGQGLGVSASFTTSWDNIAFMPDLQDQYGTGRSPSNTQTDDQGYYLDDEGQRALDYSGGAFGPKFDPNVSLVWWDGSTRPWVAQNKTIYEQLFQQGRQNTTNVALSSGGDKGSMRFSYTNMQLTPTTPGGEYDRNTFSINSTYDINDYITVKYAGNYYVSKNQNGSSANSFDAQGARSSLGAYSADIDVDLLEQYLVTEDGYNYFSNPDLQYFISTGRSSIVGSLWDWSQDESVNDRIHNIQSLTLDVKLSKTFGATIMGGLDNTNERSIYRGKLRDPSLAGPGSGSIYRDVSRQIRKSYGQGMFNFDTNVSEVNISGFVGGVIRHNYLEQKGAEVVGGMVIPNFFSFSNLPSGVQPQYVNNNEEDILYSVLGSVQGAWNDQVYVEAQARQDWSSILPVDNNSYFYPGLSATWIASNSLELPYWVEFAKLRASWADVGRPGPRYFSNVNYEVSASGSGYILAPPGELPPMDENFKPNLKPERKREFEVGLEAYMFKNQRIGVDFSFYTSNTYDQIMAVAAPPGLGVSKIRMNAANVENTGWELAIKTKPIHTRDFKWNVDLTFASSKTKVKELGGGLTSLSLWGTNGLNAVAEVGGEYGLIYQQKGWQHYINPSDPNDPKNGQRVVSSNGASYNYASSSTKMVGKLIPDVTGGLFTSFSYKNLRLIANMDYSFGAFFISEGETYMMAAGVLKESLAYRDQASGGIAYHLDETGTKVKGEHPSGGATYYDGVLLDGVLPNGETNDKVVAAEDYYGESYFSNGFFPEDRLFKSDYIALRNIALDYTLPIKLTQKIGVNGLTVSVFANNVAYLYKDAPNTIPESSNGTGWNDSSYGTTALPAQRSIGMSLKVKL</sequence>
<dbReference type="PROSITE" id="PS52016">
    <property type="entry name" value="TONB_DEPENDENT_REC_3"/>
    <property type="match status" value="1"/>
</dbReference>
<dbReference type="InterPro" id="IPR039426">
    <property type="entry name" value="TonB-dep_rcpt-like"/>
</dbReference>
<evidence type="ECO:0000256" key="1">
    <source>
        <dbReference type="ARBA" id="ARBA00004571"/>
    </source>
</evidence>
<evidence type="ECO:0000256" key="6">
    <source>
        <dbReference type="ARBA" id="ARBA00023237"/>
    </source>
</evidence>
<evidence type="ECO:0000256" key="5">
    <source>
        <dbReference type="ARBA" id="ARBA00023136"/>
    </source>
</evidence>
<evidence type="ECO:0000256" key="8">
    <source>
        <dbReference type="SAM" id="SignalP"/>
    </source>
</evidence>
<dbReference type="InterPro" id="IPR008969">
    <property type="entry name" value="CarboxyPept-like_regulatory"/>
</dbReference>
<keyword evidence="3 7" id="KW-1134">Transmembrane beta strand</keyword>
<dbReference type="SUPFAM" id="SSF49464">
    <property type="entry name" value="Carboxypeptidase regulatory domain-like"/>
    <property type="match status" value="1"/>
</dbReference>
<dbReference type="Gene3D" id="2.170.130.10">
    <property type="entry name" value="TonB-dependent receptor, plug domain"/>
    <property type="match status" value="1"/>
</dbReference>
<name>A0A1I2MAM5_9BACT</name>
<dbReference type="InterPro" id="IPR036942">
    <property type="entry name" value="Beta-barrel_TonB_sf"/>
</dbReference>
<reference evidence="10 11" key="1">
    <citation type="submission" date="2016-10" db="EMBL/GenBank/DDBJ databases">
        <authorList>
            <person name="de Groot N.N."/>
        </authorList>
    </citation>
    <scope>NUCLEOTIDE SEQUENCE [LARGE SCALE GENOMIC DNA]</scope>
    <source>
        <strain evidence="10 11">CGMCC 1.9156</strain>
    </source>
</reference>
<dbReference type="NCBIfam" id="TIGR04057">
    <property type="entry name" value="SusC_RagA_signa"/>
    <property type="match status" value="1"/>
</dbReference>
<proteinExistence type="inferred from homology"/>
<evidence type="ECO:0000256" key="7">
    <source>
        <dbReference type="PROSITE-ProRule" id="PRU01360"/>
    </source>
</evidence>
<dbReference type="InterPro" id="IPR037066">
    <property type="entry name" value="Plug_dom_sf"/>
</dbReference>
<dbReference type="AlphaFoldDB" id="A0A1I2MAM5"/>